<keyword evidence="4 8" id="KW-0460">Magnesium</keyword>
<dbReference type="InterPro" id="IPR050725">
    <property type="entry name" value="CysQ/Inositol_MonoPase"/>
</dbReference>
<evidence type="ECO:0000256" key="1">
    <source>
        <dbReference type="ARBA" id="ARBA00009759"/>
    </source>
</evidence>
<dbReference type="RefSeq" id="XP_025409393.1">
    <property type="nucleotide sequence ID" value="XM_025553608.1"/>
</dbReference>
<evidence type="ECO:0000256" key="3">
    <source>
        <dbReference type="ARBA" id="ARBA00022723"/>
    </source>
</evidence>
<dbReference type="Gene3D" id="3.30.540.10">
    <property type="entry name" value="Fructose-1,6-Bisphosphatase, subunit A, domain 1"/>
    <property type="match status" value="1"/>
</dbReference>
<evidence type="ECO:0000256" key="6">
    <source>
        <dbReference type="ARBA" id="ARBA00044478"/>
    </source>
</evidence>
<comment type="cofactor">
    <cofactor evidence="8">
        <name>Mg(2+)</name>
        <dbReference type="ChEBI" id="CHEBI:18420"/>
    </cofactor>
</comment>
<evidence type="ECO:0000256" key="4">
    <source>
        <dbReference type="ARBA" id="ARBA00022842"/>
    </source>
</evidence>
<comment type="catalytic activity">
    <reaction evidence="6">
        <text>1D-myo-inositol 1,4-bisphosphate + H2O = 1D-myo-inositol 4-phosphate + phosphate</text>
        <dbReference type="Rhea" id="RHEA:15553"/>
        <dbReference type="ChEBI" id="CHEBI:15377"/>
        <dbReference type="ChEBI" id="CHEBI:43474"/>
        <dbReference type="ChEBI" id="CHEBI:58282"/>
        <dbReference type="ChEBI" id="CHEBI:58469"/>
        <dbReference type="EC" id="3.1.3.57"/>
    </reaction>
    <physiologicalReaction direction="left-to-right" evidence="6">
        <dbReference type="Rhea" id="RHEA:15554"/>
    </physiologicalReaction>
</comment>
<dbReference type="GO" id="GO:0046872">
    <property type="term" value="F:metal ion binding"/>
    <property type="evidence" value="ECO:0007669"/>
    <property type="project" value="UniProtKB-KW"/>
</dbReference>
<dbReference type="SUPFAM" id="SSF56655">
    <property type="entry name" value="Carbohydrate phosphatase"/>
    <property type="match status" value="1"/>
</dbReference>
<dbReference type="InterPro" id="IPR000760">
    <property type="entry name" value="Inositol_monophosphatase-like"/>
</dbReference>
<dbReference type="Pfam" id="PF00459">
    <property type="entry name" value="Inositol_P"/>
    <property type="match status" value="1"/>
</dbReference>
<dbReference type="Gene3D" id="4.10.460.10">
    <property type="entry name" value="Inositol Polyphosphate 1-phosphatase, domain 1"/>
    <property type="match status" value="1"/>
</dbReference>
<dbReference type="PANTHER" id="PTHR43028:SF3">
    <property type="entry name" value="INOSITOL POLYPHOSPHATE 1-PHOSPHATASE"/>
    <property type="match status" value="1"/>
</dbReference>
<name>A0A8B8FF63_9HEMI</name>
<evidence type="ECO:0000313" key="10">
    <source>
        <dbReference type="RefSeq" id="XP_025409393.1"/>
    </source>
</evidence>
<protein>
    <recommendedName>
        <fullName evidence="7">inositol-1,4-bisphosphate 1-phosphatase</fullName>
        <ecNumber evidence="7">3.1.3.57</ecNumber>
    </recommendedName>
</protein>
<evidence type="ECO:0000313" key="9">
    <source>
        <dbReference type="Proteomes" id="UP000694846"/>
    </source>
</evidence>
<dbReference type="PROSITE" id="PS00629">
    <property type="entry name" value="IMP_1"/>
    <property type="match status" value="1"/>
</dbReference>
<proteinExistence type="inferred from homology"/>
<keyword evidence="9" id="KW-1185">Reference proteome</keyword>
<dbReference type="InterPro" id="IPR044897">
    <property type="entry name" value="INPP1_dom_1"/>
</dbReference>
<evidence type="ECO:0000256" key="2">
    <source>
        <dbReference type="ARBA" id="ARBA00022671"/>
    </source>
</evidence>
<evidence type="ECO:0000256" key="5">
    <source>
        <dbReference type="ARBA" id="ARBA00044465"/>
    </source>
</evidence>
<dbReference type="GO" id="GO:0016616">
    <property type="term" value="F:oxidoreductase activity, acting on the CH-OH group of donors, NAD or NADP as acceptor"/>
    <property type="evidence" value="ECO:0007669"/>
    <property type="project" value="InterPro"/>
</dbReference>
<dbReference type="CTD" id="3652"/>
<keyword evidence="2" id="KW-0452">Lithium</keyword>
<keyword evidence="3 8" id="KW-0479">Metal-binding</keyword>
<dbReference type="InterPro" id="IPR020583">
    <property type="entry name" value="Inositol_monoP_metal-BS"/>
</dbReference>
<feature type="binding site" evidence="8">
    <location>
        <position position="175"/>
    </location>
    <ligand>
        <name>Mg(2+)</name>
        <dbReference type="ChEBI" id="CHEBI:18420"/>
        <label>1</label>
        <note>catalytic</note>
    </ligand>
</feature>
<reference evidence="10" key="1">
    <citation type="submission" date="2025-08" db="UniProtKB">
        <authorList>
            <consortium name="RefSeq"/>
        </authorList>
    </citation>
    <scope>IDENTIFICATION</scope>
    <source>
        <tissue evidence="10">Whole body</tissue>
    </source>
</reference>
<dbReference type="Proteomes" id="UP000694846">
    <property type="component" value="Unplaced"/>
</dbReference>
<evidence type="ECO:0000256" key="7">
    <source>
        <dbReference type="ARBA" id="ARBA00044519"/>
    </source>
</evidence>
<sequence>MSTAGAERRAATTPRPGLIGCALLASETAANIARRCRSNPRLLSMLVQEKADGEANRGRFAHDFKTLADVLVQHVVAERICRQFPELNGNVFGEENDTIRNNKGQDVTIKVGNTVEETLQCLSEALDDDLESAKSLAEAAHKEFTLEDLNVDSYPTGKDVNLDLKKIGIWIDPIDSTNEYINGNVDGLNEYGFHSSGLHCVTINIGLFDRCSGKPIAGVINQPFFQCDSVERWSGRCFWANCDGQESSHSLPEFISCDQCEACELSGVHIWGERFLDTTGAKWTTTGSGPANGSLQCGRTEHNVIEHLPADWVDMLHELQLQSVQTKANRQRVISAVCHHIIDWCRGTGDRKVCMMTIVQRPGHISDRIYSSYPAVIDQTGNISVVYNSETEPSIIVRLYRFYENQQKVRHRIRMFLNNTSKQTNNE</sequence>
<accession>A0A8B8FF63</accession>
<feature type="binding site" evidence="8">
    <location>
        <position position="172"/>
    </location>
    <ligand>
        <name>Mg(2+)</name>
        <dbReference type="ChEBI" id="CHEBI:18420"/>
        <label>1</label>
        <note>catalytic</note>
    </ligand>
</feature>
<feature type="binding site" evidence="8">
    <location>
        <position position="94"/>
    </location>
    <ligand>
        <name>Mg(2+)</name>
        <dbReference type="ChEBI" id="CHEBI:18420"/>
        <label>1</label>
        <note>catalytic</note>
    </ligand>
</feature>
<dbReference type="InterPro" id="IPR015955">
    <property type="entry name" value="Lactate_DH/Glyco_Ohase_4_C"/>
</dbReference>
<gene>
    <name evidence="10" type="primary">LOC112682858</name>
</gene>
<dbReference type="GeneID" id="112682858"/>
<comment type="catalytic activity">
    <reaction evidence="5">
        <text>1D-myo-inositol 1,3,4-trisphosphate + H2O = 1D-myo-inositol 3,4-bisphosphate + phosphate</text>
        <dbReference type="Rhea" id="RHEA:70319"/>
        <dbReference type="ChEBI" id="CHEBI:15377"/>
        <dbReference type="ChEBI" id="CHEBI:43474"/>
        <dbReference type="ChEBI" id="CHEBI:58414"/>
        <dbReference type="ChEBI" id="CHEBI:83241"/>
    </reaction>
    <physiologicalReaction direction="left-to-right" evidence="5">
        <dbReference type="Rhea" id="RHEA:70320"/>
    </physiologicalReaction>
</comment>
<dbReference type="OrthoDB" id="6610319at2759"/>
<dbReference type="EC" id="3.1.3.57" evidence="7"/>
<dbReference type="AlphaFoldDB" id="A0A8B8FF63"/>
<dbReference type="Gene3D" id="3.90.110.10">
    <property type="entry name" value="Lactate dehydrogenase/glycoside hydrolase, family 4, C-terminal"/>
    <property type="match status" value="1"/>
</dbReference>
<comment type="similarity">
    <text evidence="1">Belongs to the inositol monophosphatase superfamily.</text>
</comment>
<evidence type="ECO:0000256" key="8">
    <source>
        <dbReference type="PIRSR" id="PIRSR600760-2"/>
    </source>
</evidence>
<feature type="binding site" evidence="8">
    <location>
        <position position="174"/>
    </location>
    <ligand>
        <name>Mg(2+)</name>
        <dbReference type="ChEBI" id="CHEBI:18420"/>
        <label>1</label>
        <note>catalytic</note>
    </ligand>
</feature>
<dbReference type="GO" id="GO:0004441">
    <property type="term" value="F:inositol-1,4-bisphosphate 1-phosphatase activity"/>
    <property type="evidence" value="ECO:0007669"/>
    <property type="project" value="UniProtKB-EC"/>
</dbReference>
<dbReference type="PANTHER" id="PTHR43028">
    <property type="entry name" value="3'(2'),5'-BISPHOSPHATE NUCLEOTIDASE 1"/>
    <property type="match status" value="1"/>
</dbReference>
<organism evidence="9 10">
    <name type="scientific">Sipha flava</name>
    <name type="common">yellow sugarcane aphid</name>
    <dbReference type="NCBI Taxonomy" id="143950"/>
    <lineage>
        <taxon>Eukaryota</taxon>
        <taxon>Metazoa</taxon>
        <taxon>Ecdysozoa</taxon>
        <taxon>Arthropoda</taxon>
        <taxon>Hexapoda</taxon>
        <taxon>Insecta</taxon>
        <taxon>Pterygota</taxon>
        <taxon>Neoptera</taxon>
        <taxon>Paraneoptera</taxon>
        <taxon>Hemiptera</taxon>
        <taxon>Sternorrhyncha</taxon>
        <taxon>Aphidomorpha</taxon>
        <taxon>Aphidoidea</taxon>
        <taxon>Aphididae</taxon>
        <taxon>Sipha</taxon>
    </lineage>
</organism>